<proteinExistence type="predicted"/>
<dbReference type="EMBL" id="JBHEZX010000002">
    <property type="protein sequence ID" value="MFC1408570.1"/>
    <property type="molecule type" value="Genomic_DNA"/>
</dbReference>
<name>A0ABV6V4C1_9ACTN</name>
<keyword evidence="2" id="KW-1185">Reference proteome</keyword>
<dbReference type="Proteomes" id="UP001592582">
    <property type="component" value="Unassembled WGS sequence"/>
</dbReference>
<gene>
    <name evidence="1" type="ORF">ACEZDG_04680</name>
</gene>
<evidence type="ECO:0000313" key="2">
    <source>
        <dbReference type="Proteomes" id="UP001592582"/>
    </source>
</evidence>
<evidence type="ECO:0000313" key="1">
    <source>
        <dbReference type="EMBL" id="MFC1408570.1"/>
    </source>
</evidence>
<protein>
    <submittedName>
        <fullName evidence="1">Uncharacterized protein</fullName>
    </submittedName>
</protein>
<organism evidence="1 2">
    <name type="scientific">Streptacidiphilus alkalitolerans</name>
    <dbReference type="NCBI Taxonomy" id="3342712"/>
    <lineage>
        <taxon>Bacteria</taxon>
        <taxon>Bacillati</taxon>
        <taxon>Actinomycetota</taxon>
        <taxon>Actinomycetes</taxon>
        <taxon>Kitasatosporales</taxon>
        <taxon>Streptomycetaceae</taxon>
        <taxon>Streptacidiphilus</taxon>
    </lineage>
</organism>
<sequence>MYCLQAAIATESVLRALTRSTTEAHVVPLGQHLWLLPMTDALFDAVTVPTAPELDGFWKAPAGFDRLLSAGSEAGPVAYVEADYFGGAGTQTAQVWDAGKTVLGLLHLAAGEPSPTSGTPISQALRRLGAAKGTHVDEFAAVGLGRHRNTDDWLLLGGAGGR</sequence>
<comment type="caution">
    <text evidence="1">The sequence shown here is derived from an EMBL/GenBank/DDBJ whole genome shotgun (WGS) entry which is preliminary data.</text>
</comment>
<reference evidence="1 2" key="1">
    <citation type="submission" date="2024-09" db="EMBL/GenBank/DDBJ databases">
        <authorList>
            <person name="Lee S.D."/>
        </authorList>
    </citation>
    <scope>NUCLEOTIDE SEQUENCE [LARGE SCALE GENOMIC DNA]</scope>
    <source>
        <strain evidence="1 2">N1-1</strain>
    </source>
</reference>
<accession>A0ABV6V4C1</accession>